<dbReference type="SUPFAM" id="SSF50199">
    <property type="entry name" value="Staphylococcal nuclease"/>
    <property type="match status" value="1"/>
</dbReference>
<name>A0AAD8P556_TARER</name>
<evidence type="ECO:0000313" key="1">
    <source>
        <dbReference type="EMBL" id="KAK1433878.1"/>
    </source>
</evidence>
<gene>
    <name evidence="1" type="ORF">QVD17_10796</name>
</gene>
<dbReference type="AlphaFoldDB" id="A0AAD8P556"/>
<dbReference type="Proteomes" id="UP001229421">
    <property type="component" value="Unassembled WGS sequence"/>
</dbReference>
<organism evidence="1 2">
    <name type="scientific">Tagetes erecta</name>
    <name type="common">African marigold</name>
    <dbReference type="NCBI Taxonomy" id="13708"/>
    <lineage>
        <taxon>Eukaryota</taxon>
        <taxon>Viridiplantae</taxon>
        <taxon>Streptophyta</taxon>
        <taxon>Embryophyta</taxon>
        <taxon>Tracheophyta</taxon>
        <taxon>Spermatophyta</taxon>
        <taxon>Magnoliopsida</taxon>
        <taxon>eudicotyledons</taxon>
        <taxon>Gunneridae</taxon>
        <taxon>Pentapetalae</taxon>
        <taxon>asterids</taxon>
        <taxon>campanulids</taxon>
        <taxon>Asterales</taxon>
        <taxon>Asteraceae</taxon>
        <taxon>Asteroideae</taxon>
        <taxon>Heliantheae alliance</taxon>
        <taxon>Tageteae</taxon>
        <taxon>Tagetes</taxon>
    </lineage>
</organism>
<reference evidence="1" key="1">
    <citation type="journal article" date="2023" name="bioRxiv">
        <title>Improved chromosome-level genome assembly for marigold (Tagetes erecta).</title>
        <authorList>
            <person name="Jiang F."/>
            <person name="Yuan L."/>
            <person name="Wang S."/>
            <person name="Wang H."/>
            <person name="Xu D."/>
            <person name="Wang A."/>
            <person name="Fan W."/>
        </authorList>
    </citation>
    <scope>NUCLEOTIDE SEQUENCE</scope>
    <source>
        <strain evidence="1">WSJ</strain>
        <tissue evidence="1">Leaf</tissue>
    </source>
</reference>
<comment type="caution">
    <text evidence="1">The sequence shown here is derived from an EMBL/GenBank/DDBJ whole genome shotgun (WGS) entry which is preliminary data.</text>
</comment>
<accession>A0AAD8P556</accession>
<protein>
    <submittedName>
        <fullName evidence="1">Uncharacterized protein</fullName>
    </submittedName>
</protein>
<dbReference type="InterPro" id="IPR035437">
    <property type="entry name" value="SNase_OB-fold_sf"/>
</dbReference>
<keyword evidence="2" id="KW-1185">Reference proteome</keyword>
<dbReference type="EMBL" id="JAUHHV010000002">
    <property type="protein sequence ID" value="KAK1433878.1"/>
    <property type="molecule type" value="Genomic_DNA"/>
</dbReference>
<sequence>MVVLKKLERAPKGVTELPKDTTDAAKLIMRAIVGVNEGKDIQKHFGATSITSNFKTFKVLATDVADGDGLNVYSKVVKLSEVPQCIINQIKLFSLGIDAPKLKQTFGHKAKRELMKLVSNKLLTVAIFYTDCFDRYISDVFQLINPIPHPILINNKTGDISC</sequence>
<proteinExistence type="predicted"/>
<dbReference type="Gene3D" id="2.40.50.90">
    <property type="match status" value="1"/>
</dbReference>
<evidence type="ECO:0000313" key="2">
    <source>
        <dbReference type="Proteomes" id="UP001229421"/>
    </source>
</evidence>